<dbReference type="OrthoDB" id="3237746at2759"/>
<accession>A0A9P7FNL4</accession>
<name>A0A9P7FNL4_9AGAR</name>
<dbReference type="EMBL" id="JABCKI010008439">
    <property type="protein sequence ID" value="KAG5633258.1"/>
    <property type="molecule type" value="Genomic_DNA"/>
</dbReference>
<keyword evidence="2" id="KW-1185">Reference proteome</keyword>
<proteinExistence type="predicted"/>
<dbReference type="AlphaFoldDB" id="A0A9P7FNL4"/>
<organism evidence="1 2">
    <name type="scientific">Sphagnurus paluster</name>
    <dbReference type="NCBI Taxonomy" id="117069"/>
    <lineage>
        <taxon>Eukaryota</taxon>
        <taxon>Fungi</taxon>
        <taxon>Dikarya</taxon>
        <taxon>Basidiomycota</taxon>
        <taxon>Agaricomycotina</taxon>
        <taxon>Agaricomycetes</taxon>
        <taxon>Agaricomycetidae</taxon>
        <taxon>Agaricales</taxon>
        <taxon>Tricholomatineae</taxon>
        <taxon>Lyophyllaceae</taxon>
        <taxon>Sphagnurus</taxon>
    </lineage>
</organism>
<evidence type="ECO:0000313" key="2">
    <source>
        <dbReference type="Proteomes" id="UP000717328"/>
    </source>
</evidence>
<dbReference type="Proteomes" id="UP000717328">
    <property type="component" value="Unassembled WGS sequence"/>
</dbReference>
<reference evidence="1" key="1">
    <citation type="submission" date="2021-02" db="EMBL/GenBank/DDBJ databases">
        <authorList>
            <person name="Nieuwenhuis M."/>
            <person name="Van De Peppel L.J.J."/>
        </authorList>
    </citation>
    <scope>NUCLEOTIDE SEQUENCE</scope>
    <source>
        <strain evidence="1">D49</strain>
    </source>
</reference>
<evidence type="ECO:0000313" key="1">
    <source>
        <dbReference type="EMBL" id="KAG5633258.1"/>
    </source>
</evidence>
<reference evidence="1" key="2">
    <citation type="submission" date="2021-10" db="EMBL/GenBank/DDBJ databases">
        <title>Phylogenomics reveals ancestral predisposition of the termite-cultivated fungus Termitomyces towards a domesticated lifestyle.</title>
        <authorList>
            <person name="Auxier B."/>
            <person name="Grum-Grzhimaylo A."/>
            <person name="Cardenas M.E."/>
            <person name="Lodge J.D."/>
            <person name="Laessoe T."/>
            <person name="Pedersen O."/>
            <person name="Smith M.E."/>
            <person name="Kuyper T.W."/>
            <person name="Franco-Molano E.A."/>
            <person name="Baroni T.J."/>
            <person name="Aanen D.K."/>
        </authorList>
    </citation>
    <scope>NUCLEOTIDE SEQUENCE</scope>
    <source>
        <strain evidence="1">D49</strain>
    </source>
</reference>
<comment type="caution">
    <text evidence="1">The sequence shown here is derived from an EMBL/GenBank/DDBJ whole genome shotgun (WGS) entry which is preliminary data.</text>
</comment>
<protein>
    <submittedName>
        <fullName evidence="1">Uncharacterized protein</fullName>
    </submittedName>
</protein>
<gene>
    <name evidence="1" type="ORF">H0H81_009362</name>
</gene>
<feature type="non-terminal residue" evidence="1">
    <location>
        <position position="164"/>
    </location>
</feature>
<sequence>MNRRILPALKFTPKELLFGMVINTKPTDLDQSILPVTETDVELQMAYVGQQRLDGYAAAVTHAIKRKSLFDKSVLERNPGEVIFSKGQLVQVYRNDLDYTFKSERKLLPKWSQPYRVTSRNLNSYKLETTDGAAINGDFSARRLRQFIPREGTKLAEDQKAVEE</sequence>